<dbReference type="KEGG" id="mend:L6E24_12650"/>
<dbReference type="GeneID" id="74308566"/>
<sequence length="57" mass="6485">MDYDILVYEEDGVFVARCKKPEVASCGDTRKEALENIREAIDLYLINACELDITSEN</sequence>
<dbReference type="Gene3D" id="3.30.160.250">
    <property type="match status" value="1"/>
</dbReference>
<dbReference type="SUPFAM" id="SSF143100">
    <property type="entry name" value="TTHA1013/TTHA0281-like"/>
    <property type="match status" value="1"/>
</dbReference>
<proteinExistence type="predicted"/>
<dbReference type="Proteomes" id="UP001060368">
    <property type="component" value="Chromosome"/>
</dbReference>
<name>A0A9E7TJV1_9EURY</name>
<dbReference type="InterPro" id="IPR055811">
    <property type="entry name" value="DUF7387"/>
</dbReference>
<organism evidence="1 2">
    <name type="scientific">Methanoplanus endosymbiosus</name>
    <dbReference type="NCBI Taxonomy" id="33865"/>
    <lineage>
        <taxon>Archaea</taxon>
        <taxon>Methanobacteriati</taxon>
        <taxon>Methanobacteriota</taxon>
        <taxon>Stenosarchaea group</taxon>
        <taxon>Methanomicrobia</taxon>
        <taxon>Methanomicrobiales</taxon>
        <taxon>Methanomicrobiaceae</taxon>
        <taxon>Methanoplanus</taxon>
    </lineage>
</organism>
<reference evidence="1" key="1">
    <citation type="submission" date="2022-04" db="EMBL/GenBank/DDBJ databases">
        <title>Complete genome of Methanoplanus endosymbiosus DSM 3599.</title>
        <authorList>
            <person name="Chen S.-C."/>
            <person name="You Y.-T."/>
            <person name="Zhou Y.-Z."/>
            <person name="Lai M.-C."/>
        </authorList>
    </citation>
    <scope>NUCLEOTIDE SEQUENCE</scope>
    <source>
        <strain evidence="1">DSM 3599</strain>
    </source>
</reference>
<accession>A0A9E7TJV1</accession>
<evidence type="ECO:0000313" key="2">
    <source>
        <dbReference type="Proteomes" id="UP001060368"/>
    </source>
</evidence>
<dbReference type="EMBL" id="CP096115">
    <property type="protein sequence ID" value="UUX92189.1"/>
    <property type="molecule type" value="Genomic_DNA"/>
</dbReference>
<keyword evidence="2" id="KW-1185">Reference proteome</keyword>
<evidence type="ECO:0000313" key="1">
    <source>
        <dbReference type="EMBL" id="UUX92189.1"/>
    </source>
</evidence>
<dbReference type="InterPro" id="IPR035069">
    <property type="entry name" value="TTHA1013/TTHA0281-like"/>
</dbReference>
<dbReference type="Pfam" id="PF24113">
    <property type="entry name" value="DUF7387"/>
    <property type="match status" value="1"/>
</dbReference>
<dbReference type="RefSeq" id="WP_257742340.1">
    <property type="nucleotide sequence ID" value="NZ_CP096115.1"/>
</dbReference>
<gene>
    <name evidence="1" type="ORF">L6E24_12650</name>
</gene>
<protein>
    <submittedName>
        <fullName evidence="1">Type II toxin-antitoxin system HicB family antitoxin</fullName>
    </submittedName>
</protein>
<dbReference type="AlphaFoldDB" id="A0A9E7TJV1"/>